<dbReference type="PROSITE" id="PS51186">
    <property type="entry name" value="GNAT"/>
    <property type="match status" value="1"/>
</dbReference>
<evidence type="ECO:0000313" key="3">
    <source>
        <dbReference type="Proteomes" id="UP000620124"/>
    </source>
</evidence>
<sequence length="239" mass="26817">MAPSISDDLRIELITEAGDFQPAFICLRNAFGHQTHDGIWTAMNPGWDTPEGVARGARELADRWTASREKGDTQFLKATLAGPGEERIIIGMAIWVHASLVPGHGEAIRPADFTHLYPDNEPEERYLRQLLDSLHQQRLKTLREKARPESPQKSAMVLDMLAVDPAFQRRGAASQLAQWGLDEAQRRGGLEAITEASKMGRLVYKQLGFREVQGIELEVDEEFKERERPSNVFMRTGAA</sequence>
<dbReference type="SUPFAM" id="SSF55729">
    <property type="entry name" value="Acyl-CoA N-acyltransferases (Nat)"/>
    <property type="match status" value="1"/>
</dbReference>
<evidence type="ECO:0000313" key="2">
    <source>
        <dbReference type="EMBL" id="KAF7359618.1"/>
    </source>
</evidence>
<gene>
    <name evidence="2" type="ORF">MVEN_00685600</name>
</gene>
<proteinExistence type="predicted"/>
<accession>A0A8H6YH23</accession>
<dbReference type="AlphaFoldDB" id="A0A8H6YH23"/>
<dbReference type="InterPro" id="IPR052523">
    <property type="entry name" value="Trichothecene_AcTrans"/>
</dbReference>
<name>A0A8H6YH23_9AGAR</name>
<dbReference type="OrthoDB" id="2832510at2759"/>
<comment type="caution">
    <text evidence="2">The sequence shown here is derived from an EMBL/GenBank/DDBJ whole genome shotgun (WGS) entry which is preliminary data.</text>
</comment>
<dbReference type="GO" id="GO:0016747">
    <property type="term" value="F:acyltransferase activity, transferring groups other than amino-acyl groups"/>
    <property type="evidence" value="ECO:0007669"/>
    <property type="project" value="InterPro"/>
</dbReference>
<protein>
    <submittedName>
        <fullName evidence="2">Acyl-CoA N-acyltransferase</fullName>
    </submittedName>
</protein>
<dbReference type="Pfam" id="PF13673">
    <property type="entry name" value="Acetyltransf_10"/>
    <property type="match status" value="1"/>
</dbReference>
<dbReference type="EMBL" id="JACAZI010000005">
    <property type="protein sequence ID" value="KAF7359618.1"/>
    <property type="molecule type" value="Genomic_DNA"/>
</dbReference>
<reference evidence="2" key="1">
    <citation type="submission" date="2020-05" db="EMBL/GenBank/DDBJ databases">
        <title>Mycena genomes resolve the evolution of fungal bioluminescence.</title>
        <authorList>
            <person name="Tsai I.J."/>
        </authorList>
    </citation>
    <scope>NUCLEOTIDE SEQUENCE</scope>
    <source>
        <strain evidence="2">CCC161011</strain>
    </source>
</reference>
<keyword evidence="2" id="KW-0012">Acyltransferase</keyword>
<dbReference type="PANTHER" id="PTHR42791:SF14">
    <property type="entry name" value="N-ACETYLTRANSFERASE DOMAIN-CONTAINING PROTEIN"/>
    <property type="match status" value="1"/>
</dbReference>
<dbReference type="InterPro" id="IPR000182">
    <property type="entry name" value="GNAT_dom"/>
</dbReference>
<keyword evidence="3" id="KW-1185">Reference proteome</keyword>
<feature type="domain" description="N-acetyltransferase" evidence="1">
    <location>
        <begin position="87"/>
        <end position="227"/>
    </location>
</feature>
<evidence type="ECO:0000259" key="1">
    <source>
        <dbReference type="PROSITE" id="PS51186"/>
    </source>
</evidence>
<dbReference type="InterPro" id="IPR016181">
    <property type="entry name" value="Acyl_CoA_acyltransferase"/>
</dbReference>
<dbReference type="Gene3D" id="3.40.630.30">
    <property type="match status" value="1"/>
</dbReference>
<keyword evidence="2" id="KW-0808">Transferase</keyword>
<dbReference type="PANTHER" id="PTHR42791">
    <property type="entry name" value="GNAT FAMILY ACETYLTRANSFERASE"/>
    <property type="match status" value="1"/>
</dbReference>
<dbReference type="Proteomes" id="UP000620124">
    <property type="component" value="Unassembled WGS sequence"/>
</dbReference>
<dbReference type="CDD" id="cd04301">
    <property type="entry name" value="NAT_SF"/>
    <property type="match status" value="1"/>
</dbReference>
<organism evidence="2 3">
    <name type="scientific">Mycena venus</name>
    <dbReference type="NCBI Taxonomy" id="2733690"/>
    <lineage>
        <taxon>Eukaryota</taxon>
        <taxon>Fungi</taxon>
        <taxon>Dikarya</taxon>
        <taxon>Basidiomycota</taxon>
        <taxon>Agaricomycotina</taxon>
        <taxon>Agaricomycetes</taxon>
        <taxon>Agaricomycetidae</taxon>
        <taxon>Agaricales</taxon>
        <taxon>Marasmiineae</taxon>
        <taxon>Mycenaceae</taxon>
        <taxon>Mycena</taxon>
    </lineage>
</organism>